<keyword evidence="1" id="KW-0833">Ubl conjugation pathway</keyword>
<dbReference type="Proteomes" id="UP000006727">
    <property type="component" value="Chromosome 1"/>
</dbReference>
<accession>A0A2K1LA40</accession>
<evidence type="ECO:0000313" key="3">
    <source>
        <dbReference type="EMBL" id="PNR62902.1"/>
    </source>
</evidence>
<organism evidence="3">
    <name type="scientific">Physcomitrium patens</name>
    <name type="common">Spreading-leaved earth moss</name>
    <name type="synonym">Physcomitrella patens</name>
    <dbReference type="NCBI Taxonomy" id="3218"/>
    <lineage>
        <taxon>Eukaryota</taxon>
        <taxon>Viridiplantae</taxon>
        <taxon>Streptophyta</taxon>
        <taxon>Embryophyta</taxon>
        <taxon>Bryophyta</taxon>
        <taxon>Bryophytina</taxon>
        <taxon>Bryopsida</taxon>
        <taxon>Funariidae</taxon>
        <taxon>Funariales</taxon>
        <taxon>Funariaceae</taxon>
        <taxon>Physcomitrium</taxon>
    </lineage>
</organism>
<keyword evidence="5" id="KW-1185">Reference proteome</keyword>
<dbReference type="InterPro" id="IPR043454">
    <property type="entry name" value="NPH3/RPT2-like"/>
</dbReference>
<evidence type="ECO:0000259" key="2">
    <source>
        <dbReference type="PROSITE" id="PS51649"/>
    </source>
</evidence>
<reference evidence="3 5" key="2">
    <citation type="journal article" date="2018" name="Plant J.">
        <title>The Physcomitrella patens chromosome-scale assembly reveals moss genome structure and evolution.</title>
        <authorList>
            <person name="Lang D."/>
            <person name="Ullrich K.K."/>
            <person name="Murat F."/>
            <person name="Fuchs J."/>
            <person name="Jenkins J."/>
            <person name="Haas F.B."/>
            <person name="Piednoel M."/>
            <person name="Gundlach H."/>
            <person name="Van Bel M."/>
            <person name="Meyberg R."/>
            <person name="Vives C."/>
            <person name="Morata J."/>
            <person name="Symeonidi A."/>
            <person name="Hiss M."/>
            <person name="Muchero W."/>
            <person name="Kamisugi Y."/>
            <person name="Saleh O."/>
            <person name="Blanc G."/>
            <person name="Decker E.L."/>
            <person name="van Gessel N."/>
            <person name="Grimwood J."/>
            <person name="Hayes R.D."/>
            <person name="Graham S.W."/>
            <person name="Gunter L.E."/>
            <person name="McDaniel S.F."/>
            <person name="Hoernstein S.N.W."/>
            <person name="Larsson A."/>
            <person name="Li F.W."/>
            <person name="Perroud P.F."/>
            <person name="Phillips J."/>
            <person name="Ranjan P."/>
            <person name="Rokshar D.S."/>
            <person name="Rothfels C.J."/>
            <person name="Schneider L."/>
            <person name="Shu S."/>
            <person name="Stevenson D.W."/>
            <person name="Thummler F."/>
            <person name="Tillich M."/>
            <person name="Villarreal Aguilar J.C."/>
            <person name="Widiez T."/>
            <person name="Wong G.K."/>
            <person name="Wymore A."/>
            <person name="Zhang Y."/>
            <person name="Zimmer A.D."/>
            <person name="Quatrano R.S."/>
            <person name="Mayer K.F.X."/>
            <person name="Goodstein D."/>
            <person name="Casacuberta J.M."/>
            <person name="Vandepoele K."/>
            <person name="Reski R."/>
            <person name="Cuming A.C."/>
            <person name="Tuskan G.A."/>
            <person name="Maumus F."/>
            <person name="Salse J."/>
            <person name="Schmutz J."/>
            <person name="Rensing S.A."/>
        </authorList>
    </citation>
    <scope>NUCLEOTIDE SEQUENCE [LARGE SCALE GENOMIC DNA]</scope>
    <source>
        <strain evidence="4 5">cv. Gransden 2004</strain>
    </source>
</reference>
<dbReference type="EnsemblPlants" id="Pp3c1_29020V3.2">
    <property type="protein sequence ID" value="Pp3c1_29020V3.2"/>
    <property type="gene ID" value="Pp3c1_29020"/>
</dbReference>
<dbReference type="AlphaFoldDB" id="A0A2K1LA40"/>
<dbReference type="EMBL" id="ABEU02000001">
    <property type="protein sequence ID" value="PNR62902.1"/>
    <property type="molecule type" value="Genomic_DNA"/>
</dbReference>
<feature type="domain" description="NPH3" evidence="2">
    <location>
        <begin position="1"/>
        <end position="48"/>
    </location>
</feature>
<dbReference type="UniPathway" id="UPA00143"/>
<dbReference type="PaxDb" id="3218-PP1S21_386V6.1"/>
<reference evidence="4" key="3">
    <citation type="submission" date="2020-12" db="UniProtKB">
        <authorList>
            <consortium name="EnsemblPlants"/>
        </authorList>
    </citation>
    <scope>IDENTIFICATION</scope>
</reference>
<dbReference type="Gramene" id="Pp3c1_29020V3.2">
    <property type="protein sequence ID" value="Pp3c1_29020V3.2"/>
    <property type="gene ID" value="Pp3c1_29020"/>
</dbReference>
<evidence type="ECO:0000256" key="1">
    <source>
        <dbReference type="ARBA" id="ARBA00022786"/>
    </source>
</evidence>
<dbReference type="EnsemblPlants" id="Pp3c1_29020V3.1">
    <property type="protein sequence ID" value="Pp3c1_29020V3.1"/>
    <property type="gene ID" value="Pp3c1_29020"/>
</dbReference>
<gene>
    <name evidence="3" type="ORF">PHYPA_001327</name>
</gene>
<evidence type="ECO:0000313" key="5">
    <source>
        <dbReference type="Proteomes" id="UP000006727"/>
    </source>
</evidence>
<dbReference type="Pfam" id="PF03000">
    <property type="entry name" value="NPH3"/>
    <property type="match status" value="1"/>
</dbReference>
<dbReference type="Gramene" id="Pp3c1_29020V3.1">
    <property type="protein sequence ID" value="Pp3c1_29020V3.1"/>
    <property type="gene ID" value="Pp3c1_29020"/>
</dbReference>
<protein>
    <recommendedName>
        <fullName evidence="2">NPH3 domain-containing protein</fullName>
    </recommendedName>
</protein>
<dbReference type="PANTHER" id="PTHR32370">
    <property type="entry name" value="OS12G0117600 PROTEIN"/>
    <property type="match status" value="1"/>
</dbReference>
<dbReference type="GO" id="GO:0016567">
    <property type="term" value="P:protein ubiquitination"/>
    <property type="evidence" value="ECO:0007669"/>
    <property type="project" value="UniProtKB-UniPathway"/>
</dbReference>
<proteinExistence type="predicted"/>
<name>A0A2K1LA40_PHYPA</name>
<dbReference type="InterPro" id="IPR027356">
    <property type="entry name" value="NPH3_dom"/>
</dbReference>
<reference evidence="3 5" key="1">
    <citation type="journal article" date="2008" name="Science">
        <title>The Physcomitrella genome reveals evolutionary insights into the conquest of land by plants.</title>
        <authorList>
            <person name="Rensing S."/>
            <person name="Lang D."/>
            <person name="Zimmer A."/>
            <person name="Terry A."/>
            <person name="Salamov A."/>
            <person name="Shapiro H."/>
            <person name="Nishiyama T."/>
            <person name="Perroud P.-F."/>
            <person name="Lindquist E."/>
            <person name="Kamisugi Y."/>
            <person name="Tanahashi T."/>
            <person name="Sakakibara K."/>
            <person name="Fujita T."/>
            <person name="Oishi K."/>
            <person name="Shin-I T."/>
            <person name="Kuroki Y."/>
            <person name="Toyoda A."/>
            <person name="Suzuki Y."/>
            <person name="Hashimoto A."/>
            <person name="Yamaguchi K."/>
            <person name="Sugano A."/>
            <person name="Kohara Y."/>
            <person name="Fujiyama A."/>
            <person name="Anterola A."/>
            <person name="Aoki S."/>
            <person name="Ashton N."/>
            <person name="Barbazuk W.B."/>
            <person name="Barker E."/>
            <person name="Bennetzen J."/>
            <person name="Bezanilla M."/>
            <person name="Blankenship R."/>
            <person name="Cho S.H."/>
            <person name="Dutcher S."/>
            <person name="Estelle M."/>
            <person name="Fawcett J.A."/>
            <person name="Gundlach H."/>
            <person name="Hanada K."/>
            <person name="Heyl A."/>
            <person name="Hicks K.A."/>
            <person name="Hugh J."/>
            <person name="Lohr M."/>
            <person name="Mayer K."/>
            <person name="Melkozernov A."/>
            <person name="Murata T."/>
            <person name="Nelson D."/>
            <person name="Pils B."/>
            <person name="Prigge M."/>
            <person name="Reiss B."/>
            <person name="Renner T."/>
            <person name="Rombauts S."/>
            <person name="Rushton P."/>
            <person name="Sanderfoot A."/>
            <person name="Schween G."/>
            <person name="Shiu S.-H."/>
            <person name="Stueber K."/>
            <person name="Theodoulou F.L."/>
            <person name="Tu H."/>
            <person name="Van de Peer Y."/>
            <person name="Verrier P.J."/>
            <person name="Waters E."/>
            <person name="Wood A."/>
            <person name="Yang L."/>
            <person name="Cove D."/>
            <person name="Cuming A."/>
            <person name="Hasebe M."/>
            <person name="Lucas S."/>
            <person name="Mishler D.B."/>
            <person name="Reski R."/>
            <person name="Grigoriev I."/>
            <person name="Quatrano R.S."/>
            <person name="Boore J.L."/>
        </authorList>
    </citation>
    <scope>NUCLEOTIDE SEQUENCE [LARGE SCALE GENOMIC DNA]</scope>
    <source>
        <strain evidence="4 5">cv. Gransden 2004</strain>
    </source>
</reference>
<sequence length="104" mass="11847">MLTKSERKKICRVMDCKKLSMDACMHAAQNDRLPLRVVVQCHLVKAEVCKMSTGTNVLSAAAAGTCAAILTQLARFIRSVKLRRQGRQRRQWRRCRQSSQKCRA</sequence>
<evidence type="ECO:0000313" key="4">
    <source>
        <dbReference type="EnsemblPlants" id="Pp3c1_29020V3.1"/>
    </source>
</evidence>
<dbReference type="PROSITE" id="PS51649">
    <property type="entry name" value="NPH3"/>
    <property type="match status" value="1"/>
</dbReference>
<dbReference type="InParanoid" id="A0A2K1LA40"/>